<evidence type="ECO:0000313" key="5">
    <source>
        <dbReference type="EMBL" id="QCP09061.1"/>
    </source>
</evidence>
<evidence type="ECO:0000313" key="6">
    <source>
        <dbReference type="Proteomes" id="UP000298763"/>
    </source>
</evidence>
<keyword evidence="6" id="KW-1185">Reference proteome</keyword>
<feature type="region of interest" description="Disordered" evidence="1">
    <location>
        <begin position="906"/>
        <end position="944"/>
    </location>
</feature>
<feature type="transmembrane region" description="Helical" evidence="2">
    <location>
        <begin position="426"/>
        <end position="444"/>
    </location>
</feature>
<accession>A0A4V1ECX1</accession>
<keyword evidence="2" id="KW-0472">Membrane</keyword>
<dbReference type="EMBL" id="JACHXS010000004">
    <property type="protein sequence ID" value="MBB3221719.1"/>
    <property type="molecule type" value="Genomic_DNA"/>
</dbReference>
<organism evidence="4 7">
    <name type="scientific">Pseudoduganella umbonata</name>
    <dbReference type="NCBI Taxonomy" id="864828"/>
    <lineage>
        <taxon>Bacteria</taxon>
        <taxon>Pseudomonadati</taxon>
        <taxon>Pseudomonadota</taxon>
        <taxon>Betaproteobacteria</taxon>
        <taxon>Burkholderiales</taxon>
        <taxon>Oxalobacteraceae</taxon>
        <taxon>Telluria group</taxon>
        <taxon>Pseudoduganella</taxon>
    </lineage>
</organism>
<evidence type="ECO:0000256" key="1">
    <source>
        <dbReference type="SAM" id="MobiDB-lite"/>
    </source>
</evidence>
<protein>
    <submittedName>
        <fullName evidence="4">Conjugal transfer mating pair stabilization protein TraG</fullName>
    </submittedName>
    <submittedName>
        <fullName evidence="5">Conjugal transfer protein TraG</fullName>
    </submittedName>
</protein>
<keyword evidence="2" id="KW-0812">Transmembrane</keyword>
<keyword evidence="2" id="KW-1133">Transmembrane helix</keyword>
<proteinExistence type="predicted"/>
<feature type="transmembrane region" description="Helical" evidence="2">
    <location>
        <begin position="364"/>
        <end position="385"/>
    </location>
</feature>
<reference evidence="5 6" key="1">
    <citation type="submission" date="2019-05" db="EMBL/GenBank/DDBJ databases">
        <title>Draft Genome Sequences of Six Type Strains of the Genus Massilia.</title>
        <authorList>
            <person name="Miess H."/>
            <person name="Frediansyhah A."/>
            <person name="Gross H."/>
        </authorList>
    </citation>
    <scope>NUCLEOTIDE SEQUENCE [LARGE SCALE GENOMIC DNA]</scope>
    <source>
        <strain evidence="5 6">DSMZ 26121</strain>
    </source>
</reference>
<feature type="compositionally biased region" description="Basic and acidic residues" evidence="1">
    <location>
        <begin position="723"/>
        <end position="738"/>
    </location>
</feature>
<feature type="compositionally biased region" description="Basic and acidic residues" evidence="1">
    <location>
        <begin position="924"/>
        <end position="944"/>
    </location>
</feature>
<reference evidence="4 7" key="2">
    <citation type="submission" date="2020-08" db="EMBL/GenBank/DDBJ databases">
        <title>Genomic Encyclopedia of Type Strains, Phase III (KMG-III): the genomes of soil and plant-associated and newly described type strains.</title>
        <authorList>
            <person name="Whitman W."/>
        </authorList>
    </citation>
    <scope>NUCLEOTIDE SEQUENCE [LARGE SCALE GENOMIC DNA]</scope>
    <source>
        <strain evidence="4 7">CECT 7753</strain>
    </source>
</reference>
<dbReference type="Proteomes" id="UP000298763">
    <property type="component" value="Chromosome"/>
</dbReference>
<evidence type="ECO:0000259" key="3">
    <source>
        <dbReference type="Pfam" id="PF07916"/>
    </source>
</evidence>
<sequence>MGDTITVLAYFNAAERADLYNAIAALTASGTFKDMLRTVTMVAFIAMLFGLAFRRDQDPMEFIRWIIVVTAFQSLLVVPKVTVSVVDRTGGAAPVVIDNVPLVLAYLNSLTSRAGDALTRGAETVMALPDDLLFQKRGLMFGGAVFVDTLQAAPVSATFRDDLTRFVNNCTYYDILSGRISPDTLTTSADIWNTMATTSNALNTPITGSEAGSMPCKDAYANLNGRWKDEIASLARARGRILNPAAIDNTVAATLLTSQIASSYAALAGMSVDAVAALRQNMALNAVRDSQMIAAQRLDSSSAAIVGATQAQTEMTANLQYMAMARVAERATPRMRNVIEIICDFVFPMVVCLLILAIDQMGKILKTYAMTLAWVQLIPPLYAVLNFIMVRSGKPTLVGIASSADGTPAVNLQNIAQLSQQGLSDMAIAGYMSLFIPVIAWGLVKTGEVGGAALFSAMNGPAFGAGGSAASGMATGNLSQGNVSLDTTSANTVNAHHYDVAPSVASGYIRSSTAAGTAISGPDGTFRYQANQSSLGFTANFGQKIGNALTQEASNRQEKAKRESTTASDLRSTALTERMGITKAYTDEHGTNNTDEIAKSSRATKTLSQLQQIAETVNDKLGLASSSDIGRKIVGTLATGASIDFSKILGAKLGIDTSRLDEAGKRKALEAVTDFAKAQLQSRGITIDDALSDDFRRSDVFHWGAQHRSESVNGSEASLAKSRQHEAAAEQAKSEAETLSRQASVVTDHWVHSSMNYEGYIASRLQQDGRLGLFSSLYQTHPEKAAEVAAGYLAETNFDVLPTLPPVTTDIKQLSTFAGIAAATGMHQARTTPASAESIDQLHEQYKGEIRQRGYKEVNVITNPLTAPVSDALESVQKRMEQNQQQLGGEIHAGKARVKPLLDRKNLVPKGEAPEQAEPGSVAEHQDRLHKEFFKPGQKKSKDE</sequence>
<dbReference type="Proteomes" id="UP000584325">
    <property type="component" value="Unassembled WGS sequence"/>
</dbReference>
<feature type="transmembrane region" description="Helical" evidence="2">
    <location>
        <begin position="35"/>
        <end position="53"/>
    </location>
</feature>
<evidence type="ECO:0000256" key="2">
    <source>
        <dbReference type="SAM" id="Phobius"/>
    </source>
</evidence>
<dbReference type="InterPro" id="IPR012931">
    <property type="entry name" value="TraG_N_Proteobacteria"/>
</dbReference>
<dbReference type="RefSeq" id="WP_137311950.1">
    <property type="nucleotide sequence ID" value="NZ_CP040017.1"/>
</dbReference>
<dbReference type="OrthoDB" id="8610629at2"/>
<feature type="domain" description="TraG N-terminal Proteobacteria" evidence="3">
    <location>
        <begin position="18"/>
        <end position="460"/>
    </location>
</feature>
<name>A0A4V1ECX1_9BURK</name>
<feature type="transmembrane region" description="Helical" evidence="2">
    <location>
        <begin position="338"/>
        <end position="358"/>
    </location>
</feature>
<feature type="region of interest" description="Disordered" evidence="1">
    <location>
        <begin position="712"/>
        <end position="739"/>
    </location>
</feature>
<dbReference type="Pfam" id="PF07916">
    <property type="entry name" value="TraG_N"/>
    <property type="match status" value="1"/>
</dbReference>
<dbReference type="EMBL" id="CP040017">
    <property type="protein sequence ID" value="QCP09061.1"/>
    <property type="molecule type" value="Genomic_DNA"/>
</dbReference>
<gene>
    <name evidence="5" type="ORF">FCL38_00385</name>
    <name evidence="4" type="ORF">FHS02_002529</name>
</gene>
<dbReference type="AlphaFoldDB" id="A0A4V1ECX1"/>
<evidence type="ECO:0000313" key="4">
    <source>
        <dbReference type="EMBL" id="MBB3221719.1"/>
    </source>
</evidence>
<evidence type="ECO:0000313" key="7">
    <source>
        <dbReference type="Proteomes" id="UP000584325"/>
    </source>
</evidence>